<proteinExistence type="predicted"/>
<dbReference type="InterPro" id="IPR027417">
    <property type="entry name" value="P-loop_NTPase"/>
</dbReference>
<evidence type="ECO:0000313" key="2">
    <source>
        <dbReference type="EMBL" id="TCS34698.1"/>
    </source>
</evidence>
<keyword evidence="3" id="KW-1185">Reference proteome</keyword>
<evidence type="ECO:0000259" key="1">
    <source>
        <dbReference type="SMART" id="SM00382"/>
    </source>
</evidence>
<dbReference type="SMART" id="SM00382">
    <property type="entry name" value="AAA"/>
    <property type="match status" value="1"/>
</dbReference>
<gene>
    <name evidence="2" type="ORF">EDC30_11228</name>
</gene>
<dbReference type="Gene3D" id="3.40.50.300">
    <property type="entry name" value="P-loop containing nucleotide triphosphate hydrolases"/>
    <property type="match status" value="1"/>
</dbReference>
<dbReference type="AlphaFoldDB" id="A0A4R3HQG4"/>
<dbReference type="Proteomes" id="UP000295382">
    <property type="component" value="Unassembled WGS sequence"/>
</dbReference>
<dbReference type="EMBL" id="SLZQ01000012">
    <property type="protein sequence ID" value="TCS34698.1"/>
    <property type="molecule type" value="Genomic_DNA"/>
</dbReference>
<reference evidence="2 3" key="1">
    <citation type="submission" date="2019-03" db="EMBL/GenBank/DDBJ databases">
        <title>Genomic Encyclopedia of Type Strains, Phase IV (KMG-IV): sequencing the most valuable type-strain genomes for metagenomic binning, comparative biology and taxonomic classification.</title>
        <authorList>
            <person name="Goeker M."/>
        </authorList>
    </citation>
    <scope>NUCLEOTIDE SEQUENCE [LARGE SCALE GENOMIC DNA]</scope>
    <source>
        <strain evidence="2 3">DSM 7445</strain>
    </source>
</reference>
<name>A0A4R3HQG4_PAULE</name>
<dbReference type="SUPFAM" id="SSF52540">
    <property type="entry name" value="P-loop containing nucleoside triphosphate hydrolases"/>
    <property type="match status" value="1"/>
</dbReference>
<evidence type="ECO:0000313" key="3">
    <source>
        <dbReference type="Proteomes" id="UP000295382"/>
    </source>
</evidence>
<protein>
    <submittedName>
        <fullName evidence="2">AAA domain-containing protein</fullName>
    </submittedName>
</protein>
<organism evidence="2 3">
    <name type="scientific">Paucimonas lemoignei</name>
    <name type="common">Pseudomonas lemoignei</name>
    <dbReference type="NCBI Taxonomy" id="29443"/>
    <lineage>
        <taxon>Bacteria</taxon>
        <taxon>Pseudomonadati</taxon>
        <taxon>Pseudomonadota</taxon>
        <taxon>Betaproteobacteria</taxon>
        <taxon>Burkholderiales</taxon>
        <taxon>Burkholderiaceae</taxon>
        <taxon>Paucimonas</taxon>
    </lineage>
</organism>
<sequence length="344" mass="38202">MDDHQDYGDGGLQWFAQIGRLEQIEDENFERKCRIMSEFEIHRATKRRAKLRLGMSGPAGSGKTYSALLIASGLGGRVGMIDTEHGSGDLYADLLPEGYDVLRLAPPFTPGRYIEAIRALEQAGVTTIIIDSLTHAWSGEGGSLDRQGKIADRSGNSWQAWRQVTPEHNALVEALLQSRCHIIATMRAKTEYVQEKDERTGKSVVRKIGLAPIMRDGIDYEFTIFMELDAQHNAYVGKDRTRLFDGQIIRPDVDTGRQLLAWLQSGEEEPAATPPALSEQQKKELADSISGARDLDELYRVFASAYRTANAVPDQAALLELTRLKDERKAALESAEDLIYGAHA</sequence>
<comment type="caution">
    <text evidence="2">The sequence shown here is derived from an EMBL/GenBank/DDBJ whole genome shotgun (WGS) entry which is preliminary data.</text>
</comment>
<accession>A0A4R3HQG4</accession>
<dbReference type="InterPro" id="IPR003593">
    <property type="entry name" value="AAA+_ATPase"/>
</dbReference>
<feature type="domain" description="AAA+ ATPase" evidence="1">
    <location>
        <begin position="49"/>
        <end position="209"/>
    </location>
</feature>
<dbReference type="Pfam" id="PF13479">
    <property type="entry name" value="AAA_24"/>
    <property type="match status" value="1"/>
</dbReference>